<accession>A0A2N5M9K2</accession>
<gene>
    <name evidence="1" type="ORF">CUU66_04295</name>
</gene>
<dbReference type="EMBL" id="PGUY01000013">
    <property type="protein sequence ID" value="PLT31032.1"/>
    <property type="molecule type" value="Genomic_DNA"/>
</dbReference>
<dbReference type="NCBIfam" id="TIGR04399">
    <property type="entry name" value="acc_Sec_SLAP"/>
    <property type="match status" value="1"/>
</dbReference>
<keyword evidence="2" id="KW-1185">Reference proteome</keyword>
<dbReference type="NCBIfam" id="TIGR04398">
    <property type="entry name" value="SLAP_DUP"/>
    <property type="match status" value="2"/>
</dbReference>
<proteinExistence type="predicted"/>
<dbReference type="InterPro" id="IPR030910">
    <property type="entry name" value="SLAP_dom"/>
</dbReference>
<sequence length="295" mass="33405">MALFKFKKKKTEDKPIEAPVLDQQELDAEEGVRTVLNFHPDWEMSSSERYIYQYRHQQLEKLERNQLSISGLKLTEMYGDIFVTAFLRNTLPKPIRFETVDLLLLDVNGQPFARQQFELDDLGELPAMSCTPWRFLFENESVLTADIPEEGWKIAFELKKKADPASHSLDLEASWEDQISQIQREKLTNLVAGLPNLAQGEVNFMGIEAAPAPDGAFAVTVLIRNGSEKNIKLEQIPLIVEDAEGDVICRGGFTLGNFEVKGNTSKPWTFVFPASLVMKQNPDLSRWKVYPPSAG</sequence>
<dbReference type="OrthoDB" id="1907642at2"/>
<protein>
    <submittedName>
        <fullName evidence="1">Accessory Sec system S-layer assembly protein</fullName>
    </submittedName>
</protein>
<dbReference type="Proteomes" id="UP000234748">
    <property type="component" value="Unassembled WGS sequence"/>
</dbReference>
<comment type="caution">
    <text evidence="1">The sequence shown here is derived from an EMBL/GenBank/DDBJ whole genome shotgun (WGS) entry which is preliminary data.</text>
</comment>
<reference evidence="1 2" key="1">
    <citation type="submission" date="2017-11" db="EMBL/GenBank/DDBJ databases">
        <title>Comparitive Functional Genomics of Dry Heat Resistant strains isolated from the Viking Spacecraft.</title>
        <authorList>
            <person name="Seuylemezian A."/>
            <person name="Cooper K."/>
            <person name="Vaishampayan P."/>
        </authorList>
    </citation>
    <scope>NUCLEOTIDE SEQUENCE [LARGE SCALE GENOMIC DNA]</scope>
    <source>
        <strain evidence="1 2">V1-29</strain>
    </source>
</reference>
<dbReference type="InterPro" id="IPR030911">
    <property type="entry name" value="Sec_acc_SLAP"/>
</dbReference>
<evidence type="ECO:0000313" key="2">
    <source>
        <dbReference type="Proteomes" id="UP000234748"/>
    </source>
</evidence>
<organism evidence="1 2">
    <name type="scientific">Peribacillus deserti</name>
    <dbReference type="NCBI Taxonomy" id="673318"/>
    <lineage>
        <taxon>Bacteria</taxon>
        <taxon>Bacillati</taxon>
        <taxon>Bacillota</taxon>
        <taxon>Bacilli</taxon>
        <taxon>Bacillales</taxon>
        <taxon>Bacillaceae</taxon>
        <taxon>Peribacillus</taxon>
    </lineage>
</organism>
<evidence type="ECO:0000313" key="1">
    <source>
        <dbReference type="EMBL" id="PLT31032.1"/>
    </source>
</evidence>
<dbReference type="RefSeq" id="WP_101640444.1">
    <property type="nucleotide sequence ID" value="NZ_PGUY01000013.1"/>
</dbReference>
<dbReference type="AlphaFoldDB" id="A0A2N5M9K2"/>
<name>A0A2N5M9K2_9BACI</name>